<evidence type="ECO:0000256" key="6">
    <source>
        <dbReference type="ARBA" id="ARBA00023239"/>
    </source>
</evidence>
<evidence type="ECO:0000313" key="11">
    <source>
        <dbReference type="EMBL" id="EGG29765.1"/>
    </source>
</evidence>
<dbReference type="RefSeq" id="WP_009575697.1">
    <property type="nucleotide sequence ID" value="NZ_AEIG01000034.1"/>
</dbReference>
<dbReference type="CDD" id="cd16841">
    <property type="entry name" value="RraA_family"/>
    <property type="match status" value="1"/>
</dbReference>
<evidence type="ECO:0000256" key="9">
    <source>
        <dbReference type="PIRSR" id="PIRSR605493-1"/>
    </source>
</evidence>
<gene>
    <name evidence="11" type="ORF">IMCC3088_1402</name>
</gene>
<dbReference type="OrthoDB" id="943692at2"/>
<dbReference type="SUPFAM" id="SSF89562">
    <property type="entry name" value="RraA-like"/>
    <property type="match status" value="1"/>
</dbReference>
<feature type="binding site" evidence="9">
    <location>
        <position position="98"/>
    </location>
    <ligand>
        <name>substrate</name>
    </ligand>
</feature>
<dbReference type="GO" id="GO:0051252">
    <property type="term" value="P:regulation of RNA metabolic process"/>
    <property type="evidence" value="ECO:0007669"/>
    <property type="project" value="InterPro"/>
</dbReference>
<feature type="binding site" evidence="9">
    <location>
        <position position="99"/>
    </location>
    <ligand>
        <name>Mg(2+)</name>
        <dbReference type="ChEBI" id="CHEBI:18420"/>
    </ligand>
</feature>
<evidence type="ECO:0000256" key="5">
    <source>
        <dbReference type="ARBA" id="ARBA00022723"/>
    </source>
</evidence>
<comment type="caution">
    <text evidence="11">The sequence shown here is derived from an EMBL/GenBank/DDBJ whole genome shotgun (WGS) entry which is preliminary data.</text>
</comment>
<accession>F3L1R2</accession>
<dbReference type="NCBIfam" id="NF006875">
    <property type="entry name" value="PRK09372.1"/>
    <property type="match status" value="1"/>
</dbReference>
<dbReference type="AlphaFoldDB" id="F3L1R2"/>
<dbReference type="GO" id="GO:0047443">
    <property type="term" value="F:4-hydroxy-4-methyl-2-oxoglutarate aldolase activity"/>
    <property type="evidence" value="ECO:0007669"/>
    <property type="project" value="UniProtKB-EC"/>
</dbReference>
<comment type="function">
    <text evidence="7 10">Catalyzes the aldol cleavage of 4-hydroxy-4-methyl-2-oxoglutarate (HMG) into 2 molecules of pyruvate. Also contains a secondary oxaloacetate (OAA) decarboxylase activity due to the common pyruvate enolate transition state formed following C-C bond cleavage in the retro-aldol and decarboxylation reactions.</text>
</comment>
<dbReference type="EC" id="4.1.3.17" evidence="10"/>
<dbReference type="PANTHER" id="PTHR33254:SF4">
    <property type="entry name" value="4-HYDROXY-4-METHYL-2-OXOGLUTARATE ALDOLASE 3-RELATED"/>
    <property type="match status" value="1"/>
</dbReference>
<protein>
    <recommendedName>
        <fullName evidence="10">4-hydroxy-4-methyl-2-oxoglutarate aldolase</fullName>
        <shortName evidence="10">HMG aldolase</shortName>
        <ecNumber evidence="10">4.1.1.112</ecNumber>
        <ecNumber evidence="10">4.1.3.17</ecNumber>
    </recommendedName>
    <alternativeName>
        <fullName evidence="10">Oxaloacetate decarboxylase</fullName>
    </alternativeName>
</protein>
<evidence type="ECO:0000256" key="10">
    <source>
        <dbReference type="RuleBase" id="RU004338"/>
    </source>
</evidence>
<dbReference type="STRING" id="2518989.IMCC3088_1402"/>
<dbReference type="Pfam" id="PF03737">
    <property type="entry name" value="RraA-like"/>
    <property type="match status" value="1"/>
</dbReference>
<evidence type="ECO:0000313" key="12">
    <source>
        <dbReference type="Proteomes" id="UP000005615"/>
    </source>
</evidence>
<keyword evidence="5 9" id="KW-0479">Metal-binding</keyword>
<organism evidence="11 12">
    <name type="scientific">Aequoribacter fuscus</name>
    <dbReference type="NCBI Taxonomy" id="2518989"/>
    <lineage>
        <taxon>Bacteria</taxon>
        <taxon>Pseudomonadati</taxon>
        <taxon>Pseudomonadota</taxon>
        <taxon>Gammaproteobacteria</taxon>
        <taxon>Cellvibrionales</taxon>
        <taxon>Halieaceae</taxon>
        <taxon>Aequoribacter</taxon>
    </lineage>
</organism>
<dbReference type="EMBL" id="AEIG01000034">
    <property type="protein sequence ID" value="EGG29765.1"/>
    <property type="molecule type" value="Genomic_DNA"/>
</dbReference>
<keyword evidence="12" id="KW-1185">Reference proteome</keyword>
<comment type="similarity">
    <text evidence="3 10">Belongs to the class II aldolase/RraA-like family.</text>
</comment>
<dbReference type="InterPro" id="IPR005493">
    <property type="entry name" value="RraA/RraA-like"/>
</dbReference>
<sequence>MERDFTTPDLCDDFPDSRVLHAQFRSYGRSASFCGQAVTVKCFEDNSLVKALVQEPGNGKVIVVDGGASLRRALLGDQLAEKACLNGWMGLIINGAVRDVEILATLPLGVFALGAIPLKTDKRDVGLRGVAVDIGGTTVHEGDWIYADASGVVVSSTNLLAP</sequence>
<comment type="catalytic activity">
    <reaction evidence="8 10">
        <text>oxaloacetate + H(+) = pyruvate + CO2</text>
        <dbReference type="Rhea" id="RHEA:15641"/>
        <dbReference type="ChEBI" id="CHEBI:15361"/>
        <dbReference type="ChEBI" id="CHEBI:15378"/>
        <dbReference type="ChEBI" id="CHEBI:16452"/>
        <dbReference type="ChEBI" id="CHEBI:16526"/>
        <dbReference type="EC" id="4.1.1.112"/>
    </reaction>
</comment>
<dbReference type="NCBIfam" id="TIGR01935">
    <property type="entry name" value="NOT-MenG"/>
    <property type="match status" value="1"/>
</dbReference>
<evidence type="ECO:0000256" key="2">
    <source>
        <dbReference type="ARBA" id="ARBA00001968"/>
    </source>
</evidence>
<dbReference type="GO" id="GO:0008948">
    <property type="term" value="F:oxaloacetate decarboxylase activity"/>
    <property type="evidence" value="ECO:0007669"/>
    <property type="project" value="UniProtKB-EC"/>
</dbReference>
<comment type="subunit">
    <text evidence="4 10">Homotrimer.</text>
</comment>
<evidence type="ECO:0000256" key="4">
    <source>
        <dbReference type="ARBA" id="ARBA00011233"/>
    </source>
</evidence>
<dbReference type="InterPro" id="IPR010203">
    <property type="entry name" value="RraA"/>
</dbReference>
<comment type="cofactor">
    <cofactor evidence="9">
        <name>Mg(2+)</name>
        <dbReference type="ChEBI" id="CHEBI:18420"/>
    </cofactor>
</comment>
<name>F3L1R2_9GAMM</name>
<dbReference type="Gene3D" id="3.50.30.40">
    <property type="entry name" value="Ribonuclease E inhibitor RraA/RraA-like"/>
    <property type="match status" value="1"/>
</dbReference>
<comment type="catalytic activity">
    <reaction evidence="1 10">
        <text>4-hydroxy-4-methyl-2-oxoglutarate = 2 pyruvate</text>
        <dbReference type="Rhea" id="RHEA:22748"/>
        <dbReference type="ChEBI" id="CHEBI:15361"/>
        <dbReference type="ChEBI" id="CHEBI:58276"/>
        <dbReference type="EC" id="4.1.3.17"/>
    </reaction>
</comment>
<dbReference type="Proteomes" id="UP000005615">
    <property type="component" value="Unassembled WGS sequence"/>
</dbReference>
<keyword evidence="6 10" id="KW-0456">Lyase</keyword>
<comment type="cofactor">
    <cofactor evidence="2 10">
        <name>a divalent metal cation</name>
        <dbReference type="ChEBI" id="CHEBI:60240"/>
    </cofactor>
</comment>
<dbReference type="GO" id="GO:0046872">
    <property type="term" value="F:metal ion binding"/>
    <property type="evidence" value="ECO:0007669"/>
    <property type="project" value="UniProtKB-KW"/>
</dbReference>
<dbReference type="GO" id="GO:0008428">
    <property type="term" value="F:ribonuclease inhibitor activity"/>
    <property type="evidence" value="ECO:0007669"/>
    <property type="project" value="InterPro"/>
</dbReference>
<dbReference type="eggNOG" id="COG0684">
    <property type="taxonomic scope" value="Bacteria"/>
</dbReference>
<evidence type="ECO:0000256" key="3">
    <source>
        <dbReference type="ARBA" id="ARBA00008621"/>
    </source>
</evidence>
<dbReference type="EC" id="4.1.1.112" evidence="10"/>
<proteinExistence type="inferred from homology"/>
<keyword evidence="9" id="KW-0460">Magnesium</keyword>
<evidence type="ECO:0000256" key="1">
    <source>
        <dbReference type="ARBA" id="ARBA00001342"/>
    </source>
</evidence>
<reference evidence="11 12" key="1">
    <citation type="journal article" date="2011" name="J. Bacteriol.">
        <title>Genome sequence of strain IMCC3088, a proteorhodopsin-containing marine bacterium belonging to the OM60/NOR5 clade.</title>
        <authorList>
            <person name="Jang Y."/>
            <person name="Oh H.M."/>
            <person name="Kang I."/>
            <person name="Lee K."/>
            <person name="Yang S.J."/>
            <person name="Cho J.C."/>
        </authorList>
    </citation>
    <scope>NUCLEOTIDE SEQUENCE [LARGE SCALE GENOMIC DNA]</scope>
    <source>
        <strain evidence="11 12">IMCC3088</strain>
    </source>
</reference>
<feature type="binding site" evidence="9">
    <location>
        <begin position="76"/>
        <end position="79"/>
    </location>
    <ligand>
        <name>substrate</name>
    </ligand>
</feature>
<dbReference type="InterPro" id="IPR036704">
    <property type="entry name" value="RraA/RraA-like_sf"/>
</dbReference>
<dbReference type="PANTHER" id="PTHR33254">
    <property type="entry name" value="4-HYDROXY-4-METHYL-2-OXOGLUTARATE ALDOLASE 3-RELATED"/>
    <property type="match status" value="1"/>
</dbReference>
<evidence type="ECO:0000256" key="7">
    <source>
        <dbReference type="ARBA" id="ARBA00025046"/>
    </source>
</evidence>
<evidence type="ECO:0000256" key="8">
    <source>
        <dbReference type="ARBA" id="ARBA00047973"/>
    </source>
</evidence>